<evidence type="ECO:0000313" key="4">
    <source>
        <dbReference type="EMBL" id="PCR99446.1"/>
    </source>
</evidence>
<dbReference type="GO" id="GO:0016787">
    <property type="term" value="F:hydrolase activity"/>
    <property type="evidence" value="ECO:0007669"/>
    <property type="project" value="UniProtKB-KW"/>
</dbReference>
<reference evidence="4 5" key="1">
    <citation type="submission" date="2014-12" db="EMBL/GenBank/DDBJ databases">
        <title>Draft genome sequences of 10 type strains of Lactococcus.</title>
        <authorList>
            <person name="Sun Z."/>
            <person name="Zhong Z."/>
            <person name="Liu W."/>
            <person name="Zhang W."/>
            <person name="Zhang H."/>
        </authorList>
    </citation>
    <scope>NUCLEOTIDE SEQUENCE [LARGE SCALE GENOMIC DNA]</scope>
    <source>
        <strain evidence="4 5">JCM 16395</strain>
    </source>
</reference>
<dbReference type="InterPro" id="IPR036380">
    <property type="entry name" value="Isochorismatase-like_sf"/>
</dbReference>
<dbReference type="RefSeq" id="WP_096818436.1">
    <property type="nucleotide sequence ID" value="NZ_JXJU01000008.1"/>
</dbReference>
<protein>
    <submittedName>
        <fullName evidence="4">Isochorismatase hydrolase</fullName>
    </submittedName>
</protein>
<sequence length="165" mass="19371">MFADVLLVIDLQNGVLKDGEQEIWHRDELLEAITSRIDTYRDNHIPIIFVQHEDELLQAESEEWQLVSEIDHRGSDFYVKKRHANSFYQTNLLKVLTKLNVRSIEFCGAQTDYCINASLEFAHGLGFNNVMKHGYSSTYDNRFMTADATIAFFENLWRERFVKFI</sequence>
<evidence type="ECO:0000259" key="3">
    <source>
        <dbReference type="Pfam" id="PF00857"/>
    </source>
</evidence>
<accession>A0A2A5RJW0</accession>
<dbReference type="STRING" id="1291764.GCA_001311235_01565"/>
<evidence type="ECO:0000256" key="2">
    <source>
        <dbReference type="ARBA" id="ARBA00022801"/>
    </source>
</evidence>
<dbReference type="InterPro" id="IPR000868">
    <property type="entry name" value="Isochorismatase-like_dom"/>
</dbReference>
<comment type="similarity">
    <text evidence="1">Belongs to the isochorismatase family.</text>
</comment>
<dbReference type="EMBL" id="JXJU01000008">
    <property type="protein sequence ID" value="PCR99446.1"/>
    <property type="molecule type" value="Genomic_DNA"/>
</dbReference>
<dbReference type="Gene3D" id="3.40.50.850">
    <property type="entry name" value="Isochorismatase-like"/>
    <property type="match status" value="1"/>
</dbReference>
<dbReference type="OrthoDB" id="9785724at2"/>
<comment type="caution">
    <text evidence="4">The sequence shown here is derived from an EMBL/GenBank/DDBJ whole genome shotgun (WGS) entry which is preliminary data.</text>
</comment>
<name>A0A2A5RJW0_9LACT</name>
<evidence type="ECO:0000313" key="5">
    <source>
        <dbReference type="Proteomes" id="UP000218181"/>
    </source>
</evidence>
<gene>
    <name evidence="4" type="ORF">RT41_GL001822</name>
</gene>
<keyword evidence="2 4" id="KW-0378">Hydrolase</keyword>
<dbReference type="PANTHER" id="PTHR43540">
    <property type="entry name" value="PEROXYUREIDOACRYLATE/UREIDOACRYLATE AMIDOHYDROLASE-RELATED"/>
    <property type="match status" value="1"/>
</dbReference>
<dbReference type="Pfam" id="PF00857">
    <property type="entry name" value="Isochorismatase"/>
    <property type="match status" value="1"/>
</dbReference>
<dbReference type="PANTHER" id="PTHR43540:SF14">
    <property type="entry name" value="ISOCHORISMATASE"/>
    <property type="match status" value="1"/>
</dbReference>
<dbReference type="AlphaFoldDB" id="A0A2A5RJW0"/>
<dbReference type="CDD" id="cd01014">
    <property type="entry name" value="nicotinamidase_related"/>
    <property type="match status" value="1"/>
</dbReference>
<keyword evidence="5" id="KW-1185">Reference proteome</keyword>
<dbReference type="InterPro" id="IPR050272">
    <property type="entry name" value="Isochorismatase-like_hydrls"/>
</dbReference>
<evidence type="ECO:0000256" key="1">
    <source>
        <dbReference type="ARBA" id="ARBA00006336"/>
    </source>
</evidence>
<organism evidence="4 5">
    <name type="scientific">Lactococcus fujiensis JCM 16395</name>
    <dbReference type="NCBI Taxonomy" id="1291764"/>
    <lineage>
        <taxon>Bacteria</taxon>
        <taxon>Bacillati</taxon>
        <taxon>Bacillota</taxon>
        <taxon>Bacilli</taxon>
        <taxon>Lactobacillales</taxon>
        <taxon>Streptococcaceae</taxon>
        <taxon>Lactococcus</taxon>
    </lineage>
</organism>
<proteinExistence type="inferred from homology"/>
<dbReference type="Proteomes" id="UP000218181">
    <property type="component" value="Unassembled WGS sequence"/>
</dbReference>
<feature type="domain" description="Isochorismatase-like" evidence="3">
    <location>
        <begin position="5"/>
        <end position="131"/>
    </location>
</feature>
<dbReference type="SUPFAM" id="SSF52499">
    <property type="entry name" value="Isochorismatase-like hydrolases"/>
    <property type="match status" value="1"/>
</dbReference>